<proteinExistence type="predicted"/>
<evidence type="ECO:0000313" key="2">
    <source>
        <dbReference type="EMBL" id="MPC83568.1"/>
    </source>
</evidence>
<feature type="compositionally biased region" description="Basic and acidic residues" evidence="1">
    <location>
        <begin position="53"/>
        <end position="65"/>
    </location>
</feature>
<dbReference type="EMBL" id="VSRR010062843">
    <property type="protein sequence ID" value="MPC83568.1"/>
    <property type="molecule type" value="Genomic_DNA"/>
</dbReference>
<sequence length="65" mass="7894">MGKKDDEEQSKKERSAEHYEETPLQRREERREIKGRGSERKEMEDVLCSGQEITKDKERDDEMHR</sequence>
<organism evidence="2 3">
    <name type="scientific">Portunus trituberculatus</name>
    <name type="common">Swimming crab</name>
    <name type="synonym">Neptunus trituberculatus</name>
    <dbReference type="NCBI Taxonomy" id="210409"/>
    <lineage>
        <taxon>Eukaryota</taxon>
        <taxon>Metazoa</taxon>
        <taxon>Ecdysozoa</taxon>
        <taxon>Arthropoda</taxon>
        <taxon>Crustacea</taxon>
        <taxon>Multicrustacea</taxon>
        <taxon>Malacostraca</taxon>
        <taxon>Eumalacostraca</taxon>
        <taxon>Eucarida</taxon>
        <taxon>Decapoda</taxon>
        <taxon>Pleocyemata</taxon>
        <taxon>Brachyura</taxon>
        <taxon>Eubrachyura</taxon>
        <taxon>Portunoidea</taxon>
        <taxon>Portunidae</taxon>
        <taxon>Portuninae</taxon>
        <taxon>Portunus</taxon>
    </lineage>
</organism>
<evidence type="ECO:0000256" key="1">
    <source>
        <dbReference type="SAM" id="MobiDB-lite"/>
    </source>
</evidence>
<evidence type="ECO:0000313" key="3">
    <source>
        <dbReference type="Proteomes" id="UP000324222"/>
    </source>
</evidence>
<name>A0A5B7ISB4_PORTR</name>
<dbReference type="Proteomes" id="UP000324222">
    <property type="component" value="Unassembled WGS sequence"/>
</dbReference>
<feature type="compositionally biased region" description="Basic and acidic residues" evidence="1">
    <location>
        <begin position="1"/>
        <end position="44"/>
    </location>
</feature>
<accession>A0A5B7ISB4</accession>
<gene>
    <name evidence="2" type="ORF">E2C01_078280</name>
</gene>
<feature type="region of interest" description="Disordered" evidence="1">
    <location>
        <begin position="1"/>
        <end position="65"/>
    </location>
</feature>
<keyword evidence="3" id="KW-1185">Reference proteome</keyword>
<protein>
    <submittedName>
        <fullName evidence="2">Uncharacterized protein</fullName>
    </submittedName>
</protein>
<dbReference type="AlphaFoldDB" id="A0A5B7ISB4"/>
<comment type="caution">
    <text evidence="2">The sequence shown here is derived from an EMBL/GenBank/DDBJ whole genome shotgun (WGS) entry which is preliminary data.</text>
</comment>
<reference evidence="2 3" key="1">
    <citation type="submission" date="2019-05" db="EMBL/GenBank/DDBJ databases">
        <title>Another draft genome of Portunus trituberculatus and its Hox gene families provides insights of decapod evolution.</title>
        <authorList>
            <person name="Jeong J.-H."/>
            <person name="Song I."/>
            <person name="Kim S."/>
            <person name="Choi T."/>
            <person name="Kim D."/>
            <person name="Ryu S."/>
            <person name="Kim W."/>
        </authorList>
    </citation>
    <scope>NUCLEOTIDE SEQUENCE [LARGE SCALE GENOMIC DNA]</scope>
    <source>
        <tissue evidence="2">Muscle</tissue>
    </source>
</reference>